<dbReference type="AlphaFoldDB" id="A0A0F3NCB9"/>
<dbReference type="Proteomes" id="UP000033546">
    <property type="component" value="Unassembled WGS sequence"/>
</dbReference>
<name>A0A0F3NCB9_9RICK</name>
<dbReference type="PANTHER" id="PTHR33371:SF4">
    <property type="entry name" value="INTERMEMBRANE PHOSPHOLIPID TRANSPORT SYSTEM BINDING PROTEIN MLAD"/>
    <property type="match status" value="1"/>
</dbReference>
<evidence type="ECO:0000313" key="3">
    <source>
        <dbReference type="EMBL" id="KJV65670.1"/>
    </source>
</evidence>
<organism evidence="3 4">
    <name type="scientific">Ehrlichia cf. muris str. EmCRT</name>
    <dbReference type="NCBI Taxonomy" id="1359167"/>
    <lineage>
        <taxon>Bacteria</taxon>
        <taxon>Pseudomonadati</taxon>
        <taxon>Pseudomonadota</taxon>
        <taxon>Alphaproteobacteria</taxon>
        <taxon>Rickettsiales</taxon>
        <taxon>Anaplasmataceae</taxon>
        <taxon>Ehrlichia</taxon>
    </lineage>
</organism>
<comment type="caution">
    <text evidence="3">The sequence shown here is derived from an EMBL/GenBank/DDBJ whole genome shotgun (WGS) entry which is preliminary data.</text>
</comment>
<accession>A0A0F3NCB9</accession>
<evidence type="ECO:0000256" key="1">
    <source>
        <dbReference type="SAM" id="Phobius"/>
    </source>
</evidence>
<keyword evidence="1" id="KW-1133">Transmembrane helix</keyword>
<proteinExistence type="predicted"/>
<evidence type="ECO:0000313" key="4">
    <source>
        <dbReference type="Proteomes" id="UP000033546"/>
    </source>
</evidence>
<keyword evidence="1" id="KW-0812">Transmembrane</keyword>
<dbReference type="PATRIC" id="fig|1359167.3.peg.600"/>
<feature type="domain" description="Mce/MlaD" evidence="2">
    <location>
        <begin position="39"/>
        <end position="113"/>
    </location>
</feature>
<dbReference type="Pfam" id="PF02470">
    <property type="entry name" value="MlaD"/>
    <property type="match status" value="1"/>
</dbReference>
<dbReference type="NCBIfam" id="TIGR04430">
    <property type="entry name" value="OM_asym_MlaD"/>
    <property type="match status" value="1"/>
</dbReference>
<dbReference type="PANTHER" id="PTHR33371">
    <property type="entry name" value="INTERMEMBRANE PHOSPHOLIPID TRANSPORT SYSTEM BINDING PROTEIN MLAD-RELATED"/>
    <property type="match status" value="1"/>
</dbReference>
<sequence>MHRSSVIEIFAGLIVLAAAISIGIIAFKKLPYNTTSHNCYTVKAHFPSVDGLDMGDDITLSGVKIGTVTSISLDTTYNPTVTMCIQKNILLPSDSSASLSLSNLLGRRHIDIALGASQDYIPTGGFIEHTNSDLNLNVIFTKLVNKFVK</sequence>
<dbReference type="GO" id="GO:0015914">
    <property type="term" value="P:phospholipid transport"/>
    <property type="evidence" value="ECO:0007669"/>
    <property type="project" value="InterPro"/>
</dbReference>
<dbReference type="InterPro" id="IPR052336">
    <property type="entry name" value="MlaD_Phospholipid_Transporter"/>
</dbReference>
<gene>
    <name evidence="3" type="ORF">EMUCRT_0621</name>
</gene>
<feature type="transmembrane region" description="Helical" evidence="1">
    <location>
        <begin position="6"/>
        <end position="27"/>
    </location>
</feature>
<reference evidence="3 4" key="1">
    <citation type="submission" date="2015-02" db="EMBL/GenBank/DDBJ databases">
        <title>Genome Sequencing of Rickettsiales.</title>
        <authorList>
            <person name="Daugherty S.C."/>
            <person name="Su Q."/>
            <person name="Abolude K."/>
            <person name="Beier-Sexton M."/>
            <person name="Carlyon J.A."/>
            <person name="Carter R."/>
            <person name="Day N.P."/>
            <person name="Dumler S.J."/>
            <person name="Dyachenko V."/>
            <person name="Godinez A."/>
            <person name="Kurtti T.J."/>
            <person name="Lichay M."/>
            <person name="Mullins K.E."/>
            <person name="Ott S."/>
            <person name="Pappas-Brown V."/>
            <person name="Paris D.H."/>
            <person name="Patel P."/>
            <person name="Richards A.L."/>
            <person name="Sadzewicz L."/>
            <person name="Sears K."/>
            <person name="Seidman D."/>
            <person name="Sengamalay N."/>
            <person name="Stenos J."/>
            <person name="Tallon L.J."/>
            <person name="Vincent G."/>
            <person name="Fraser C.M."/>
            <person name="Munderloh U."/>
            <person name="Dunning-Hotopp J.C."/>
        </authorList>
    </citation>
    <scope>NUCLEOTIDE SEQUENCE [LARGE SCALE GENOMIC DNA]</scope>
    <source>
        <strain evidence="3 4">EmCRT</strain>
    </source>
</reference>
<dbReference type="InterPro" id="IPR030970">
    <property type="entry name" value="ABC_MlaD"/>
</dbReference>
<keyword evidence="1" id="KW-0472">Membrane</keyword>
<evidence type="ECO:0000259" key="2">
    <source>
        <dbReference type="Pfam" id="PF02470"/>
    </source>
</evidence>
<dbReference type="EMBL" id="LANU01000002">
    <property type="protein sequence ID" value="KJV65670.1"/>
    <property type="molecule type" value="Genomic_DNA"/>
</dbReference>
<dbReference type="RefSeq" id="WP_045804922.1">
    <property type="nucleotide sequence ID" value="NZ_LANU01000002.1"/>
</dbReference>
<dbReference type="InterPro" id="IPR003399">
    <property type="entry name" value="Mce/MlaD"/>
</dbReference>
<protein>
    <submittedName>
        <fullName evidence="3">Mce related family protein</fullName>
    </submittedName>
</protein>